<sequence length="97" mass="10918">MAFLQLAAKWIEAFRCRSEGKSISDKPLWRREEGKGARVVPCCAASEEDKLGERTIKQHARAGEGLNKVLCGDAANRRPRLGARFRRLLRVPRCSPL</sequence>
<comment type="caution">
    <text evidence="1">The sequence shown here is derived from an EMBL/GenBank/DDBJ whole genome shotgun (WGS) entry which is preliminary data.</text>
</comment>
<evidence type="ECO:0000313" key="1">
    <source>
        <dbReference type="EMBL" id="KAJ8375955.1"/>
    </source>
</evidence>
<dbReference type="Proteomes" id="UP001152622">
    <property type="component" value="Chromosome 2"/>
</dbReference>
<evidence type="ECO:0000313" key="2">
    <source>
        <dbReference type="Proteomes" id="UP001152622"/>
    </source>
</evidence>
<accession>A0A9Q1G5V4</accession>
<proteinExistence type="predicted"/>
<protein>
    <submittedName>
        <fullName evidence="1">Uncharacterized protein</fullName>
    </submittedName>
</protein>
<gene>
    <name evidence="1" type="ORF">SKAU_G00065350</name>
</gene>
<reference evidence="1" key="1">
    <citation type="journal article" date="2023" name="Science">
        <title>Genome structures resolve the early diversification of teleost fishes.</title>
        <authorList>
            <person name="Parey E."/>
            <person name="Louis A."/>
            <person name="Montfort J."/>
            <person name="Bouchez O."/>
            <person name="Roques C."/>
            <person name="Iampietro C."/>
            <person name="Lluch J."/>
            <person name="Castinel A."/>
            <person name="Donnadieu C."/>
            <person name="Desvignes T."/>
            <person name="Floi Bucao C."/>
            <person name="Jouanno E."/>
            <person name="Wen M."/>
            <person name="Mejri S."/>
            <person name="Dirks R."/>
            <person name="Jansen H."/>
            <person name="Henkel C."/>
            <person name="Chen W.J."/>
            <person name="Zahm M."/>
            <person name="Cabau C."/>
            <person name="Klopp C."/>
            <person name="Thompson A.W."/>
            <person name="Robinson-Rechavi M."/>
            <person name="Braasch I."/>
            <person name="Lecointre G."/>
            <person name="Bobe J."/>
            <person name="Postlethwait J.H."/>
            <person name="Berthelot C."/>
            <person name="Roest Crollius H."/>
            <person name="Guiguen Y."/>
        </authorList>
    </citation>
    <scope>NUCLEOTIDE SEQUENCE</scope>
    <source>
        <strain evidence="1">WJC10195</strain>
    </source>
</reference>
<keyword evidence="2" id="KW-1185">Reference proteome</keyword>
<dbReference type="EMBL" id="JAINUF010000002">
    <property type="protein sequence ID" value="KAJ8375955.1"/>
    <property type="molecule type" value="Genomic_DNA"/>
</dbReference>
<dbReference type="AlphaFoldDB" id="A0A9Q1G5V4"/>
<organism evidence="1 2">
    <name type="scientific">Synaphobranchus kaupii</name>
    <name type="common">Kaup's arrowtooth eel</name>
    <dbReference type="NCBI Taxonomy" id="118154"/>
    <lineage>
        <taxon>Eukaryota</taxon>
        <taxon>Metazoa</taxon>
        <taxon>Chordata</taxon>
        <taxon>Craniata</taxon>
        <taxon>Vertebrata</taxon>
        <taxon>Euteleostomi</taxon>
        <taxon>Actinopterygii</taxon>
        <taxon>Neopterygii</taxon>
        <taxon>Teleostei</taxon>
        <taxon>Anguilliformes</taxon>
        <taxon>Synaphobranchidae</taxon>
        <taxon>Synaphobranchus</taxon>
    </lineage>
</organism>
<name>A0A9Q1G5V4_SYNKA</name>